<keyword evidence="2" id="KW-1185">Reference proteome</keyword>
<accession>A0AAD4YML5</accession>
<organism evidence="1 2">
    <name type="scientific">Prunus dulcis</name>
    <name type="common">Almond</name>
    <name type="synonym">Amygdalus dulcis</name>
    <dbReference type="NCBI Taxonomy" id="3755"/>
    <lineage>
        <taxon>Eukaryota</taxon>
        <taxon>Viridiplantae</taxon>
        <taxon>Streptophyta</taxon>
        <taxon>Embryophyta</taxon>
        <taxon>Tracheophyta</taxon>
        <taxon>Spermatophyta</taxon>
        <taxon>Magnoliopsida</taxon>
        <taxon>eudicotyledons</taxon>
        <taxon>Gunneridae</taxon>
        <taxon>Pentapetalae</taxon>
        <taxon>rosids</taxon>
        <taxon>fabids</taxon>
        <taxon>Rosales</taxon>
        <taxon>Rosaceae</taxon>
        <taxon>Amygdaloideae</taxon>
        <taxon>Amygdaleae</taxon>
        <taxon>Prunus</taxon>
    </lineage>
</organism>
<proteinExistence type="predicted"/>
<comment type="caution">
    <text evidence="1">The sequence shown here is derived from an EMBL/GenBank/DDBJ whole genome shotgun (WGS) entry which is preliminary data.</text>
</comment>
<evidence type="ECO:0000313" key="1">
    <source>
        <dbReference type="EMBL" id="KAI5314650.1"/>
    </source>
</evidence>
<protein>
    <submittedName>
        <fullName evidence="1">Uncharacterized protein</fullName>
    </submittedName>
</protein>
<evidence type="ECO:0000313" key="2">
    <source>
        <dbReference type="Proteomes" id="UP001054821"/>
    </source>
</evidence>
<name>A0AAD4YML5_PRUDU</name>
<reference evidence="1 2" key="1">
    <citation type="journal article" date="2022" name="G3 (Bethesda)">
        <title>Whole-genome sequence and methylome profiling of the almond [Prunus dulcis (Mill.) D.A. Webb] cultivar 'Nonpareil'.</title>
        <authorList>
            <person name="D'Amico-Willman K.M."/>
            <person name="Ouma W.Z."/>
            <person name="Meulia T."/>
            <person name="Sideli G.M."/>
            <person name="Gradziel T.M."/>
            <person name="Fresnedo-Ramirez J."/>
        </authorList>
    </citation>
    <scope>NUCLEOTIDE SEQUENCE [LARGE SCALE GENOMIC DNA]</scope>
    <source>
        <strain evidence="1">Clone GOH B32 T37-40</strain>
    </source>
</reference>
<dbReference type="EMBL" id="JAJFAZ020000008">
    <property type="protein sequence ID" value="KAI5314650.1"/>
    <property type="molecule type" value="Genomic_DNA"/>
</dbReference>
<sequence>MSHVGGYTELRVCSNTDSARCPGKIGWDPLSHVGYTELKISSDSEFPFSEDDDGSSFISGIHEPKREGFVVQCVSKHQWKSDDSKASEVKVLGANVAVENTGNKRVGRPILLH</sequence>
<dbReference type="AlphaFoldDB" id="A0AAD4YML5"/>
<gene>
    <name evidence="1" type="ORF">L3X38_043826</name>
</gene>
<dbReference type="Proteomes" id="UP001054821">
    <property type="component" value="Chromosome 8"/>
</dbReference>